<reference evidence="1 2" key="1">
    <citation type="journal article" date="2016" name="Front. Microbiol.">
        <title>Genomic Resource of Rice Seed Associated Bacteria.</title>
        <authorList>
            <person name="Midha S."/>
            <person name="Bansal K."/>
            <person name="Sharma S."/>
            <person name="Kumar N."/>
            <person name="Patil P.P."/>
            <person name="Chaudhry V."/>
            <person name="Patil P.B."/>
        </authorList>
    </citation>
    <scope>NUCLEOTIDE SEQUENCE [LARGE SCALE GENOMIC DNA]</scope>
    <source>
        <strain evidence="1 2">SB4</strain>
    </source>
</reference>
<proteinExistence type="predicted"/>
<dbReference type="AlphaFoldDB" id="A0A147IX98"/>
<accession>A0A147IX98</accession>
<name>A0A147IX98_9SPHN</name>
<dbReference type="PATRIC" id="fig|33051.4.peg.2106"/>
<evidence type="ECO:0000313" key="2">
    <source>
        <dbReference type="Proteomes" id="UP000074072"/>
    </source>
</evidence>
<sequence length="187" mass="20252">MIGVLLYAAIASADGAQIGRPVAVKAACGASLALIRSQVAMPGGSVIYSEWQGADERDFDPADYRWQPKAYAKANRVPAPSDRRIGRSYRLDNLRFSAVRHCSSVRRFLDRHHVAYGSDAVEQALRRQDAKVTFLSISLAAIDTSGRQAVVTFGSTGLLGGGGWATTLVRDAAGRWHQAYTTPTWIT</sequence>
<evidence type="ECO:0000313" key="1">
    <source>
        <dbReference type="EMBL" id="KTW00330.1"/>
    </source>
</evidence>
<dbReference type="EMBL" id="LDTE01000039">
    <property type="protein sequence ID" value="KTW00330.1"/>
    <property type="molecule type" value="Genomic_DNA"/>
</dbReference>
<gene>
    <name evidence="1" type="ORF">SB4_07130</name>
</gene>
<dbReference type="RefSeq" id="WP_058752011.1">
    <property type="nucleotide sequence ID" value="NZ_LDTE01000039.1"/>
</dbReference>
<protein>
    <submittedName>
        <fullName evidence="1">Uncharacterized protein</fullName>
    </submittedName>
</protein>
<comment type="caution">
    <text evidence="1">The sequence shown here is derived from an EMBL/GenBank/DDBJ whole genome shotgun (WGS) entry which is preliminary data.</text>
</comment>
<dbReference type="OrthoDB" id="9891205at2"/>
<organism evidence="1 2">
    <name type="scientific">Sphingomonas sanguinis</name>
    <dbReference type="NCBI Taxonomy" id="33051"/>
    <lineage>
        <taxon>Bacteria</taxon>
        <taxon>Pseudomonadati</taxon>
        <taxon>Pseudomonadota</taxon>
        <taxon>Alphaproteobacteria</taxon>
        <taxon>Sphingomonadales</taxon>
        <taxon>Sphingomonadaceae</taxon>
        <taxon>Sphingomonas</taxon>
    </lineage>
</organism>
<dbReference type="Proteomes" id="UP000074072">
    <property type="component" value="Unassembled WGS sequence"/>
</dbReference>